<dbReference type="EMBL" id="WWCU01000001">
    <property type="protein sequence ID" value="MYN05813.1"/>
    <property type="molecule type" value="Genomic_DNA"/>
</dbReference>
<evidence type="ECO:0000313" key="2">
    <source>
        <dbReference type="EMBL" id="MYN05813.1"/>
    </source>
</evidence>
<evidence type="ECO:0000259" key="1">
    <source>
        <dbReference type="Pfam" id="PF22513"/>
    </source>
</evidence>
<dbReference type="InterPro" id="IPR010985">
    <property type="entry name" value="Ribbon_hlx_hlx"/>
</dbReference>
<protein>
    <submittedName>
        <fullName evidence="2">Plasmid stabilization protein</fullName>
    </submittedName>
</protein>
<comment type="caution">
    <text evidence="2">The sequence shown here is derived from an EMBL/GenBank/DDBJ whole genome shotgun (WGS) entry which is preliminary data.</text>
</comment>
<dbReference type="Gene3D" id="1.10.1220.10">
    <property type="entry name" value="Met repressor-like"/>
    <property type="match status" value="1"/>
</dbReference>
<dbReference type="InterPro" id="IPR013321">
    <property type="entry name" value="Arc_rbn_hlx_hlx"/>
</dbReference>
<evidence type="ECO:0000313" key="3">
    <source>
        <dbReference type="Proteomes" id="UP000450676"/>
    </source>
</evidence>
<proteinExistence type="predicted"/>
<dbReference type="RefSeq" id="WP_161070209.1">
    <property type="nucleotide sequence ID" value="NZ_CP086370.1"/>
</dbReference>
<dbReference type="Pfam" id="PF22513">
    <property type="entry name" value="FitA-like_RHH"/>
    <property type="match status" value="1"/>
</dbReference>
<gene>
    <name evidence="2" type="ORF">GTP77_00510</name>
</gene>
<organism evidence="2 3">
    <name type="scientific">Pseudoduganella aquatica</name>
    <dbReference type="NCBI Taxonomy" id="2660641"/>
    <lineage>
        <taxon>Bacteria</taxon>
        <taxon>Pseudomonadati</taxon>
        <taxon>Pseudomonadota</taxon>
        <taxon>Betaproteobacteria</taxon>
        <taxon>Burkholderiales</taxon>
        <taxon>Oxalobacteraceae</taxon>
        <taxon>Telluria group</taxon>
        <taxon>Pseudoduganella</taxon>
    </lineage>
</organism>
<accession>A0A7X4H7Y3</accession>
<dbReference type="InterPro" id="IPR053853">
    <property type="entry name" value="FitA-like_RHH"/>
</dbReference>
<keyword evidence="3" id="KW-1185">Reference proteome</keyword>
<sequence>MNTLTIRNLDDELRARLRSNAARNKRSVENEALQILKQALGAEQISEGLGSKISRRFAQLDLPELALPVRQDKPRAANLSE</sequence>
<feature type="domain" description="Antitoxin FitA-like ribbon-helix-helix" evidence="1">
    <location>
        <begin position="3"/>
        <end position="40"/>
    </location>
</feature>
<dbReference type="GO" id="GO:0006355">
    <property type="term" value="P:regulation of DNA-templated transcription"/>
    <property type="evidence" value="ECO:0007669"/>
    <property type="project" value="InterPro"/>
</dbReference>
<name>A0A7X4H7Y3_9BURK</name>
<dbReference type="Proteomes" id="UP000450676">
    <property type="component" value="Unassembled WGS sequence"/>
</dbReference>
<dbReference type="SUPFAM" id="SSF47598">
    <property type="entry name" value="Ribbon-helix-helix"/>
    <property type="match status" value="1"/>
</dbReference>
<reference evidence="2 3" key="1">
    <citation type="submission" date="2019-12" db="EMBL/GenBank/DDBJ databases">
        <title>Novel species isolated from a subtropical stream in China.</title>
        <authorList>
            <person name="Lu H."/>
        </authorList>
    </citation>
    <scope>NUCLEOTIDE SEQUENCE [LARGE SCALE GENOMIC DNA]</scope>
    <source>
        <strain evidence="2 3">FT127W</strain>
    </source>
</reference>
<dbReference type="AlphaFoldDB" id="A0A7X4H7Y3"/>